<dbReference type="PATRIC" id="fig|294.194.peg.6556"/>
<dbReference type="PANTHER" id="PTHR43166:SF35">
    <property type="entry name" value="L-CYSTINE IMPORT ATP-BINDING PROTEIN TCYN"/>
    <property type="match status" value="1"/>
</dbReference>
<dbReference type="InterPro" id="IPR030679">
    <property type="entry name" value="ABC_ATPase_HisP-typ"/>
</dbReference>
<dbReference type="GO" id="GO:0016887">
    <property type="term" value="F:ATP hydrolysis activity"/>
    <property type="evidence" value="ECO:0007669"/>
    <property type="project" value="InterPro"/>
</dbReference>
<keyword evidence="8" id="KW-0472">Membrane</keyword>
<keyword evidence="10" id="KW-0378">Hydrolase</keyword>
<proteinExistence type="inferred from homology"/>
<dbReference type="GO" id="GO:0005524">
    <property type="term" value="F:ATP binding"/>
    <property type="evidence" value="ECO:0007669"/>
    <property type="project" value="UniProtKB-KW"/>
</dbReference>
<protein>
    <submittedName>
        <fullName evidence="10">L-cystine import ATP-binding protein TcyN</fullName>
        <ecNumber evidence="10">3.6.3.-</ecNumber>
    </submittedName>
</protein>
<evidence type="ECO:0000256" key="3">
    <source>
        <dbReference type="ARBA" id="ARBA00022448"/>
    </source>
</evidence>
<keyword evidence="4" id="KW-1003">Cell membrane</keyword>
<dbReference type="InterPro" id="IPR050086">
    <property type="entry name" value="MetN_ABC_transporter-like"/>
</dbReference>
<keyword evidence="7 10" id="KW-0067">ATP-binding</keyword>
<dbReference type="EMBL" id="LCYA01000190">
    <property type="protein sequence ID" value="KWV84449.1"/>
    <property type="molecule type" value="Genomic_DNA"/>
</dbReference>
<sequence length="268" mass="29491">MNTLPLLNLRGVGKSYGSHRVLSEFDLSVQAGEIVSLIGPSGSGKTTALRCMNFLERYDEGEIWIDGQLLGYSGPGRREADRDSEAKIDEVRNPLSMVFQQFNLWPHMTVRDNVMAPLVLGKKIAKAEARNLADQALARVGLSAKADAYPARLSGGQQQRVGIARALAVKPRLMLLDEPTSALDPELVEEVLQVIRSLANDGMTMVMVTHEMSFAAQISSQVVFMEAGKIIETGTPQALFQAPKTERLQQFLSPWFNRSLTPRVQVTP</sequence>
<dbReference type="PROSITE" id="PS00211">
    <property type="entry name" value="ABC_TRANSPORTER_1"/>
    <property type="match status" value="1"/>
</dbReference>
<evidence type="ECO:0000256" key="7">
    <source>
        <dbReference type="ARBA" id="ARBA00022840"/>
    </source>
</evidence>
<dbReference type="SMART" id="SM00382">
    <property type="entry name" value="AAA"/>
    <property type="match status" value="1"/>
</dbReference>
<evidence type="ECO:0000256" key="1">
    <source>
        <dbReference type="ARBA" id="ARBA00004417"/>
    </source>
</evidence>
<evidence type="ECO:0000256" key="5">
    <source>
        <dbReference type="ARBA" id="ARBA00022519"/>
    </source>
</evidence>
<dbReference type="InterPro" id="IPR003439">
    <property type="entry name" value="ABC_transporter-like_ATP-bd"/>
</dbReference>
<dbReference type="InterPro" id="IPR017871">
    <property type="entry name" value="ABC_transporter-like_CS"/>
</dbReference>
<dbReference type="Pfam" id="PF00005">
    <property type="entry name" value="ABC_tran"/>
    <property type="match status" value="1"/>
</dbReference>
<evidence type="ECO:0000256" key="8">
    <source>
        <dbReference type="ARBA" id="ARBA00023136"/>
    </source>
</evidence>
<name>A0A0B7D5F1_PSEFL</name>
<dbReference type="EC" id="3.6.3.-" evidence="10"/>
<dbReference type="GO" id="GO:0005886">
    <property type="term" value="C:plasma membrane"/>
    <property type="evidence" value="ECO:0007669"/>
    <property type="project" value="UniProtKB-SubCell"/>
</dbReference>
<gene>
    <name evidence="10" type="primary">tcyN</name>
    <name evidence="10" type="ORF">PFLmoz3_05923</name>
</gene>
<comment type="subcellular location">
    <subcellularLocation>
        <location evidence="1">Cell inner membrane</location>
        <topology evidence="1">Peripheral membrane protein</topology>
    </subcellularLocation>
</comment>
<dbReference type="SUPFAM" id="SSF52540">
    <property type="entry name" value="P-loop containing nucleoside triphosphate hydrolases"/>
    <property type="match status" value="1"/>
</dbReference>
<evidence type="ECO:0000256" key="2">
    <source>
        <dbReference type="ARBA" id="ARBA00005417"/>
    </source>
</evidence>
<dbReference type="PANTHER" id="PTHR43166">
    <property type="entry name" value="AMINO ACID IMPORT ATP-BINDING PROTEIN"/>
    <property type="match status" value="1"/>
</dbReference>
<dbReference type="PROSITE" id="PS50893">
    <property type="entry name" value="ABC_TRANSPORTER_2"/>
    <property type="match status" value="1"/>
</dbReference>
<keyword evidence="5" id="KW-0997">Cell inner membrane</keyword>
<dbReference type="InterPro" id="IPR027417">
    <property type="entry name" value="P-loop_NTPase"/>
</dbReference>
<comment type="caution">
    <text evidence="10">The sequence shown here is derived from an EMBL/GenBank/DDBJ whole genome shotgun (WGS) entry which is preliminary data.</text>
</comment>
<accession>A0A0B7D5F1</accession>
<organism evidence="10 11">
    <name type="scientific">Pseudomonas fluorescens</name>
    <dbReference type="NCBI Taxonomy" id="294"/>
    <lineage>
        <taxon>Bacteria</taxon>
        <taxon>Pseudomonadati</taxon>
        <taxon>Pseudomonadota</taxon>
        <taxon>Gammaproteobacteria</taxon>
        <taxon>Pseudomonadales</taxon>
        <taxon>Pseudomonadaceae</taxon>
        <taxon>Pseudomonas</taxon>
    </lineage>
</organism>
<evidence type="ECO:0000256" key="4">
    <source>
        <dbReference type="ARBA" id="ARBA00022475"/>
    </source>
</evidence>
<evidence type="ECO:0000256" key="6">
    <source>
        <dbReference type="ARBA" id="ARBA00022741"/>
    </source>
</evidence>
<dbReference type="CDD" id="cd03262">
    <property type="entry name" value="ABC_HisP_GlnQ"/>
    <property type="match status" value="1"/>
</dbReference>
<feature type="domain" description="ABC transporter" evidence="9">
    <location>
        <begin position="7"/>
        <end position="252"/>
    </location>
</feature>
<keyword evidence="6" id="KW-0547">Nucleotide-binding</keyword>
<dbReference type="GO" id="GO:0015424">
    <property type="term" value="F:ABC-type amino acid transporter activity"/>
    <property type="evidence" value="ECO:0007669"/>
    <property type="project" value="InterPro"/>
</dbReference>
<evidence type="ECO:0000313" key="10">
    <source>
        <dbReference type="EMBL" id="KWV84449.1"/>
    </source>
</evidence>
<evidence type="ECO:0000313" key="11">
    <source>
        <dbReference type="Proteomes" id="UP000061348"/>
    </source>
</evidence>
<comment type="similarity">
    <text evidence="2">Belongs to the ABC transporter superfamily.</text>
</comment>
<reference evidence="10 11" key="1">
    <citation type="submission" date="2015-05" db="EMBL/GenBank/DDBJ databases">
        <title>A genomic and transcriptomic approach to investigate the blue pigment phenotype in Pseudomonas fluorescens.</title>
        <authorList>
            <person name="Andreani N.A."/>
            <person name="Cardazzo B."/>
        </authorList>
    </citation>
    <scope>NUCLEOTIDE SEQUENCE [LARGE SCALE GENOMIC DNA]</scope>
    <source>
        <strain evidence="10 11">Ps_22</strain>
    </source>
</reference>
<evidence type="ECO:0000259" key="9">
    <source>
        <dbReference type="PROSITE" id="PS50893"/>
    </source>
</evidence>
<dbReference type="InterPro" id="IPR003593">
    <property type="entry name" value="AAA+_ATPase"/>
</dbReference>
<dbReference type="Proteomes" id="UP000061348">
    <property type="component" value="Unassembled WGS sequence"/>
</dbReference>
<dbReference type="OrthoDB" id="9802264at2"/>
<dbReference type="AlphaFoldDB" id="A0A0B7D5F1"/>
<keyword evidence="3" id="KW-0813">Transport</keyword>
<dbReference type="RefSeq" id="WP_042558393.1">
    <property type="nucleotide sequence ID" value="NZ_CDMF01000001.1"/>
</dbReference>
<dbReference type="Gene3D" id="3.40.50.300">
    <property type="entry name" value="P-loop containing nucleotide triphosphate hydrolases"/>
    <property type="match status" value="1"/>
</dbReference>
<dbReference type="PIRSF" id="PIRSF039085">
    <property type="entry name" value="ABC_ATPase_HisP"/>
    <property type="match status" value="1"/>
</dbReference>